<dbReference type="PRINTS" id="PR00469">
    <property type="entry name" value="PNDRDTASEII"/>
</dbReference>
<organism evidence="8 9">
    <name type="scientific">Bradyrhizobium sediminis</name>
    <dbReference type="NCBI Taxonomy" id="2840469"/>
    <lineage>
        <taxon>Bacteria</taxon>
        <taxon>Pseudomonadati</taxon>
        <taxon>Pseudomonadota</taxon>
        <taxon>Alphaproteobacteria</taxon>
        <taxon>Hyphomicrobiales</taxon>
        <taxon>Nitrobacteraceae</taxon>
        <taxon>Bradyrhizobium</taxon>
    </lineage>
</organism>
<protein>
    <submittedName>
        <fullName evidence="8">NAD(P)-binding domain-containing protein</fullName>
    </submittedName>
</protein>
<dbReference type="PRINTS" id="PR00368">
    <property type="entry name" value="FADPNR"/>
</dbReference>
<keyword evidence="1" id="KW-0285">Flavoprotein</keyword>
<dbReference type="SUPFAM" id="SSF51905">
    <property type="entry name" value="FAD/NAD(P)-binding domain"/>
    <property type="match status" value="3"/>
</dbReference>
<name>A0A975RYS7_9BRAD</name>
<feature type="transmembrane region" description="Helical" evidence="6">
    <location>
        <begin position="7"/>
        <end position="24"/>
    </location>
</feature>
<keyword evidence="6" id="KW-0472">Membrane</keyword>
<evidence type="ECO:0000256" key="6">
    <source>
        <dbReference type="SAM" id="Phobius"/>
    </source>
</evidence>
<keyword evidence="6" id="KW-0812">Transmembrane</keyword>
<dbReference type="PROSITE" id="PS51379">
    <property type="entry name" value="4FE4S_FER_2"/>
    <property type="match status" value="2"/>
</dbReference>
<feature type="domain" description="4Fe-4S ferredoxin-type" evidence="7">
    <location>
        <begin position="81"/>
        <end position="110"/>
    </location>
</feature>
<dbReference type="Pfam" id="PF13237">
    <property type="entry name" value="Fer4_10"/>
    <property type="match status" value="1"/>
</dbReference>
<dbReference type="GO" id="GO:0046872">
    <property type="term" value="F:metal ion binding"/>
    <property type="evidence" value="ECO:0007669"/>
    <property type="project" value="UniProtKB-KW"/>
</dbReference>
<dbReference type="SUPFAM" id="SSF54862">
    <property type="entry name" value="4Fe-4S ferredoxins"/>
    <property type="match status" value="1"/>
</dbReference>
<dbReference type="Proteomes" id="UP000676951">
    <property type="component" value="Chromosome"/>
</dbReference>
<dbReference type="GO" id="GO:0016491">
    <property type="term" value="F:oxidoreductase activity"/>
    <property type="evidence" value="ECO:0007669"/>
    <property type="project" value="UniProtKB-KW"/>
</dbReference>
<keyword evidence="6" id="KW-1133">Transmembrane helix</keyword>
<evidence type="ECO:0000259" key="7">
    <source>
        <dbReference type="PROSITE" id="PS51379"/>
    </source>
</evidence>
<accession>A0A975RYS7</accession>
<reference evidence="8 9" key="1">
    <citation type="submission" date="2021-06" db="EMBL/GenBank/DDBJ databases">
        <title>Bradyrhizobium sp. S2-11-4 Genome sequencing.</title>
        <authorList>
            <person name="Jin L."/>
        </authorList>
    </citation>
    <scope>NUCLEOTIDE SEQUENCE [LARGE SCALE GENOMIC DNA]</scope>
    <source>
        <strain evidence="8 9">S2-11-4</strain>
    </source>
</reference>
<sequence>MTLSPEIGVYALIVGAIWACYIALRMRAETRSRATKAAAAEAGLLEPASLHPKIDPLKCLGCGACARACPEGDILGMINGKAELIEPSHCIGHGACKDACPRDAITLVFGTEKRGVDIPYVHPDFQTNVPGIFIAGELGGMGLIRNAIEQGRQAIESVRKFDRSRSSDVYDVIIVGAGPAGFSASLSAIQHKLRFLTIEQDSFGGTVAHFPRGKLVMTAPVTLPLVGMLKFREVSKEDLLKVWLDAARKTGLKVNYGEQVETITQSGSEFTVQTTRASYKTASVLLAIGRRGTPRKLEVEGEDQAKVVYRLIDPQQYREHHVLVVGGGDSALEAAASIAEQPGTTVTLSHRSDAFSRAKAKNRERVTTAEKSGRLSVLLQSSVKRIGRHDVEIEQQGRQMQIRNDAVIVCAGGILPTAFLKSIGIEVETKYGTA</sequence>
<dbReference type="Gene3D" id="3.50.50.60">
    <property type="entry name" value="FAD/NAD(P)-binding domain"/>
    <property type="match status" value="2"/>
</dbReference>
<evidence type="ECO:0000256" key="5">
    <source>
        <dbReference type="ARBA" id="ARBA00023014"/>
    </source>
</evidence>
<dbReference type="AlphaFoldDB" id="A0A975RYS7"/>
<feature type="domain" description="4Fe-4S ferredoxin-type" evidence="7">
    <location>
        <begin position="50"/>
        <end position="80"/>
    </location>
</feature>
<evidence type="ECO:0000256" key="4">
    <source>
        <dbReference type="ARBA" id="ARBA00023004"/>
    </source>
</evidence>
<gene>
    <name evidence="8" type="ORF">KMZ93_07625</name>
</gene>
<dbReference type="GO" id="GO:0051536">
    <property type="term" value="F:iron-sulfur cluster binding"/>
    <property type="evidence" value="ECO:0007669"/>
    <property type="project" value="UniProtKB-KW"/>
</dbReference>
<proteinExistence type="predicted"/>
<dbReference type="InterPro" id="IPR036188">
    <property type="entry name" value="FAD/NAD-bd_sf"/>
</dbReference>
<dbReference type="Pfam" id="PF13738">
    <property type="entry name" value="Pyr_redox_3"/>
    <property type="match status" value="1"/>
</dbReference>
<dbReference type="InterPro" id="IPR017900">
    <property type="entry name" value="4Fe4S_Fe_S_CS"/>
</dbReference>
<dbReference type="EMBL" id="CP076136">
    <property type="protein sequence ID" value="QWG24749.1"/>
    <property type="molecule type" value="Genomic_DNA"/>
</dbReference>
<keyword evidence="2" id="KW-0479">Metal-binding</keyword>
<dbReference type="Gene3D" id="3.30.70.20">
    <property type="match status" value="1"/>
</dbReference>
<keyword evidence="5" id="KW-0411">Iron-sulfur</keyword>
<evidence type="ECO:0000313" key="8">
    <source>
        <dbReference type="EMBL" id="QWG24749.1"/>
    </source>
</evidence>
<evidence type="ECO:0000256" key="1">
    <source>
        <dbReference type="ARBA" id="ARBA00022630"/>
    </source>
</evidence>
<keyword evidence="4" id="KW-0408">Iron</keyword>
<evidence type="ECO:0000256" key="3">
    <source>
        <dbReference type="ARBA" id="ARBA00023002"/>
    </source>
</evidence>
<dbReference type="InterPro" id="IPR050097">
    <property type="entry name" value="Ferredoxin-NADP_redctase_2"/>
</dbReference>
<keyword evidence="9" id="KW-1185">Reference proteome</keyword>
<dbReference type="InterPro" id="IPR017896">
    <property type="entry name" value="4Fe4S_Fe-S-bd"/>
</dbReference>
<evidence type="ECO:0000256" key="2">
    <source>
        <dbReference type="ARBA" id="ARBA00022723"/>
    </source>
</evidence>
<evidence type="ECO:0000313" key="9">
    <source>
        <dbReference type="Proteomes" id="UP000676951"/>
    </source>
</evidence>
<keyword evidence="3" id="KW-0560">Oxidoreductase</keyword>
<dbReference type="PROSITE" id="PS00198">
    <property type="entry name" value="4FE4S_FER_1"/>
    <property type="match status" value="1"/>
</dbReference>
<dbReference type="PANTHER" id="PTHR48105">
    <property type="entry name" value="THIOREDOXIN REDUCTASE 1-RELATED-RELATED"/>
    <property type="match status" value="1"/>
</dbReference>